<sequence>MIPRSVPGGFQPATSGVFEVKGRRSVHHNRAVTRARQDLRTADNARASDRTPDNRSLETRTALVAAARRRFAEQGYVATGTEEIVADARVTRGALYHHFRDKADLFREVMKEVASEVATALVKSELEATIGGDAWTQLRRGFQSLLDFSTRTDTDFQRIVLVDGPAVLGNDAWNTLVEKHGYGLLSEWLERAIAEEVIDPIPVAPLTRLVTALLAEASLYVARSADPSQARRETGVVLDRLLSGLVHNARPAPQPL</sequence>
<dbReference type="SUPFAM" id="SSF46689">
    <property type="entry name" value="Homeodomain-like"/>
    <property type="match status" value="1"/>
</dbReference>
<evidence type="ECO:0000313" key="7">
    <source>
        <dbReference type="EMBL" id="ADP83897.1"/>
    </source>
</evidence>
<evidence type="ECO:0000256" key="5">
    <source>
        <dbReference type="SAM" id="MobiDB-lite"/>
    </source>
</evidence>
<dbReference type="Gene3D" id="1.10.357.10">
    <property type="entry name" value="Tetracycline Repressor, domain 2"/>
    <property type="match status" value="1"/>
</dbReference>
<feature type="domain" description="HTH tetR-type" evidence="6">
    <location>
        <begin position="57"/>
        <end position="117"/>
    </location>
</feature>
<dbReference type="InterPro" id="IPR001647">
    <property type="entry name" value="HTH_TetR"/>
</dbReference>
<accession>E3IYF2</accession>
<gene>
    <name evidence="7" type="ordered locus">FraEuI1c_5913</name>
</gene>
<dbReference type="STRING" id="298654.FraEuI1c_5913"/>
<keyword evidence="1" id="KW-0805">Transcription regulation</keyword>
<dbReference type="Pfam" id="PF00440">
    <property type="entry name" value="TetR_N"/>
    <property type="match status" value="1"/>
</dbReference>
<dbReference type="Proteomes" id="UP000002484">
    <property type="component" value="Chromosome"/>
</dbReference>
<dbReference type="KEGG" id="fri:FraEuI1c_5913"/>
<dbReference type="eggNOG" id="COG1309">
    <property type="taxonomic scope" value="Bacteria"/>
</dbReference>
<reference evidence="7 8" key="1">
    <citation type="submission" date="2010-10" db="EMBL/GenBank/DDBJ databases">
        <title>Complete sequence of Frankia sp. EuI1c.</title>
        <authorList>
            <consortium name="US DOE Joint Genome Institute"/>
            <person name="Lucas S."/>
            <person name="Copeland A."/>
            <person name="Lapidus A."/>
            <person name="Cheng J.-F."/>
            <person name="Bruce D."/>
            <person name="Goodwin L."/>
            <person name="Pitluck S."/>
            <person name="Chertkov O."/>
            <person name="Detter J.C."/>
            <person name="Han C."/>
            <person name="Tapia R."/>
            <person name="Land M."/>
            <person name="Hauser L."/>
            <person name="Jeffries C."/>
            <person name="Kyrpides N."/>
            <person name="Ivanova N."/>
            <person name="Mikhailova N."/>
            <person name="Beauchemin N."/>
            <person name="Sen A."/>
            <person name="Sur S.A."/>
            <person name="Gtari M."/>
            <person name="Wall L."/>
            <person name="Tisa L."/>
            <person name="Woyke T."/>
        </authorList>
    </citation>
    <scope>NUCLEOTIDE SEQUENCE [LARGE SCALE GENOMIC DNA]</scope>
    <source>
        <strain evidence="8">DSM 45817 / CECT 9037 / EuI1c</strain>
    </source>
</reference>
<evidence type="ECO:0000313" key="8">
    <source>
        <dbReference type="Proteomes" id="UP000002484"/>
    </source>
</evidence>
<proteinExistence type="predicted"/>
<dbReference type="InterPro" id="IPR050109">
    <property type="entry name" value="HTH-type_TetR-like_transc_reg"/>
</dbReference>
<dbReference type="PANTHER" id="PTHR30055">
    <property type="entry name" value="HTH-TYPE TRANSCRIPTIONAL REGULATOR RUTR"/>
    <property type="match status" value="1"/>
</dbReference>
<evidence type="ECO:0000259" key="6">
    <source>
        <dbReference type="PROSITE" id="PS50977"/>
    </source>
</evidence>
<evidence type="ECO:0000256" key="1">
    <source>
        <dbReference type="ARBA" id="ARBA00023015"/>
    </source>
</evidence>
<dbReference type="HOGENOM" id="CLU_069356_24_0_11"/>
<dbReference type="PRINTS" id="PR00455">
    <property type="entry name" value="HTHTETR"/>
</dbReference>
<keyword evidence="3" id="KW-0804">Transcription</keyword>
<dbReference type="GO" id="GO:0003700">
    <property type="term" value="F:DNA-binding transcription factor activity"/>
    <property type="evidence" value="ECO:0007669"/>
    <property type="project" value="TreeGrafter"/>
</dbReference>
<keyword evidence="8" id="KW-1185">Reference proteome</keyword>
<feature type="region of interest" description="Disordered" evidence="5">
    <location>
        <begin position="36"/>
        <end position="58"/>
    </location>
</feature>
<protein>
    <submittedName>
        <fullName evidence="7">Regulatory protein TetR</fullName>
    </submittedName>
</protein>
<dbReference type="InterPro" id="IPR049484">
    <property type="entry name" value="Rv0078-like_C"/>
</dbReference>
<dbReference type="Pfam" id="PF21351">
    <property type="entry name" value="TetR_C_41"/>
    <property type="match status" value="1"/>
</dbReference>
<feature type="DNA-binding region" description="H-T-H motif" evidence="4">
    <location>
        <begin position="80"/>
        <end position="99"/>
    </location>
</feature>
<dbReference type="PANTHER" id="PTHR30055:SF234">
    <property type="entry name" value="HTH-TYPE TRANSCRIPTIONAL REGULATOR BETI"/>
    <property type="match status" value="1"/>
</dbReference>
<dbReference type="PROSITE" id="PS50977">
    <property type="entry name" value="HTH_TETR_2"/>
    <property type="match status" value="1"/>
</dbReference>
<organism evidence="7 8">
    <name type="scientific">Pseudofrankia inefficax (strain DSM 45817 / CECT 9037 / DDB 130130 / EuI1c)</name>
    <name type="common">Frankia inefficax</name>
    <dbReference type="NCBI Taxonomy" id="298654"/>
    <lineage>
        <taxon>Bacteria</taxon>
        <taxon>Bacillati</taxon>
        <taxon>Actinomycetota</taxon>
        <taxon>Actinomycetes</taxon>
        <taxon>Frankiales</taxon>
        <taxon>Frankiaceae</taxon>
        <taxon>Pseudofrankia</taxon>
    </lineage>
</organism>
<name>E3IYF2_PSEI1</name>
<evidence type="ECO:0000256" key="2">
    <source>
        <dbReference type="ARBA" id="ARBA00023125"/>
    </source>
</evidence>
<evidence type="ECO:0000256" key="3">
    <source>
        <dbReference type="ARBA" id="ARBA00023163"/>
    </source>
</evidence>
<dbReference type="GO" id="GO:0000976">
    <property type="term" value="F:transcription cis-regulatory region binding"/>
    <property type="evidence" value="ECO:0007669"/>
    <property type="project" value="TreeGrafter"/>
</dbReference>
<evidence type="ECO:0000256" key="4">
    <source>
        <dbReference type="PROSITE-ProRule" id="PRU00335"/>
    </source>
</evidence>
<dbReference type="InterPro" id="IPR009057">
    <property type="entry name" value="Homeodomain-like_sf"/>
</dbReference>
<dbReference type="AlphaFoldDB" id="E3IYF2"/>
<dbReference type="InParanoid" id="E3IYF2"/>
<dbReference type="EMBL" id="CP002299">
    <property type="protein sequence ID" value="ADP83897.1"/>
    <property type="molecule type" value="Genomic_DNA"/>
</dbReference>
<keyword evidence="2 4" id="KW-0238">DNA-binding</keyword>